<feature type="transmembrane region" description="Helical" evidence="6">
    <location>
        <begin position="43"/>
        <end position="63"/>
    </location>
</feature>
<evidence type="ECO:0000256" key="1">
    <source>
        <dbReference type="ARBA" id="ARBA00004651"/>
    </source>
</evidence>
<feature type="domain" description="Cardiolipin synthase N-terminal" evidence="7">
    <location>
        <begin position="25"/>
        <end position="64"/>
    </location>
</feature>
<keyword evidence="3 6" id="KW-0812">Transmembrane</keyword>
<dbReference type="OrthoDB" id="3243324at2"/>
<evidence type="ECO:0000256" key="4">
    <source>
        <dbReference type="ARBA" id="ARBA00022989"/>
    </source>
</evidence>
<evidence type="ECO:0000313" key="9">
    <source>
        <dbReference type="Proteomes" id="UP000183190"/>
    </source>
</evidence>
<protein>
    <submittedName>
        <fullName evidence="8">Phospholipase_D-nuclease N-terminal</fullName>
    </submittedName>
</protein>
<proteinExistence type="predicted"/>
<feature type="transmembrane region" description="Helical" evidence="6">
    <location>
        <begin position="12"/>
        <end position="31"/>
    </location>
</feature>
<sequence length="68" mass="7974">MNINIKEYLPLLIPLIIVQLLLLGYTIYHILKHDNYKRGNRALWLIVAIIGMEFIGPIIYFVFGKEDD</sequence>
<comment type="subcellular location">
    <subcellularLocation>
        <location evidence="1">Cell membrane</location>
        <topology evidence="1">Multi-pass membrane protein</topology>
    </subcellularLocation>
</comment>
<dbReference type="Pfam" id="PF13396">
    <property type="entry name" value="PLDc_N"/>
    <property type="match status" value="1"/>
</dbReference>
<evidence type="ECO:0000259" key="7">
    <source>
        <dbReference type="Pfam" id="PF13396"/>
    </source>
</evidence>
<dbReference type="RefSeq" id="WP_074719149.1">
    <property type="nucleotide sequence ID" value="NZ_FNWV01000026.1"/>
</dbReference>
<dbReference type="EMBL" id="FNWV01000026">
    <property type="protein sequence ID" value="SEH88295.1"/>
    <property type="molecule type" value="Genomic_DNA"/>
</dbReference>
<keyword evidence="4 6" id="KW-1133">Transmembrane helix</keyword>
<reference evidence="8 9" key="1">
    <citation type="submission" date="2016-10" db="EMBL/GenBank/DDBJ databases">
        <authorList>
            <person name="de Groot N.N."/>
        </authorList>
    </citation>
    <scope>NUCLEOTIDE SEQUENCE [LARGE SCALE GENOMIC DNA]</scope>
    <source>
        <strain evidence="8 9">YAD2003</strain>
    </source>
</reference>
<organism evidence="8 9">
    <name type="scientific">Ruminococcus flavefaciens</name>
    <dbReference type="NCBI Taxonomy" id="1265"/>
    <lineage>
        <taxon>Bacteria</taxon>
        <taxon>Bacillati</taxon>
        <taxon>Bacillota</taxon>
        <taxon>Clostridia</taxon>
        <taxon>Eubacteriales</taxon>
        <taxon>Oscillospiraceae</taxon>
        <taxon>Ruminococcus</taxon>
    </lineage>
</organism>
<evidence type="ECO:0000256" key="6">
    <source>
        <dbReference type="SAM" id="Phobius"/>
    </source>
</evidence>
<accession>A0A1H6LI82</accession>
<name>A0A1H6LI82_RUMFL</name>
<dbReference type="AlphaFoldDB" id="A0A1H6LI82"/>
<dbReference type="InterPro" id="IPR027379">
    <property type="entry name" value="CLS_N"/>
</dbReference>
<dbReference type="Proteomes" id="UP000183190">
    <property type="component" value="Unassembled WGS sequence"/>
</dbReference>
<evidence type="ECO:0000256" key="3">
    <source>
        <dbReference type="ARBA" id="ARBA00022692"/>
    </source>
</evidence>
<evidence type="ECO:0000313" key="8">
    <source>
        <dbReference type="EMBL" id="SEH88295.1"/>
    </source>
</evidence>
<evidence type="ECO:0000256" key="2">
    <source>
        <dbReference type="ARBA" id="ARBA00022475"/>
    </source>
</evidence>
<keyword evidence="2" id="KW-1003">Cell membrane</keyword>
<dbReference type="GO" id="GO:0005886">
    <property type="term" value="C:plasma membrane"/>
    <property type="evidence" value="ECO:0007669"/>
    <property type="project" value="UniProtKB-SubCell"/>
</dbReference>
<keyword evidence="5 6" id="KW-0472">Membrane</keyword>
<evidence type="ECO:0000256" key="5">
    <source>
        <dbReference type="ARBA" id="ARBA00023136"/>
    </source>
</evidence>
<gene>
    <name evidence="8" type="ORF">SAMN02910265_03185</name>
</gene>